<keyword evidence="3" id="KW-1185">Reference proteome</keyword>
<accession>A0A9P0LEM6</accession>
<dbReference type="Proteomes" id="UP001152888">
    <property type="component" value="Unassembled WGS sequence"/>
</dbReference>
<dbReference type="PROSITE" id="PS50994">
    <property type="entry name" value="INTEGRASE"/>
    <property type="match status" value="1"/>
</dbReference>
<gene>
    <name evidence="2" type="ORF">ACAOBT_LOCUS22570</name>
</gene>
<dbReference type="Gene3D" id="3.30.420.10">
    <property type="entry name" value="Ribonuclease H-like superfamily/Ribonuclease H"/>
    <property type="match status" value="1"/>
</dbReference>
<dbReference type="AlphaFoldDB" id="A0A9P0LEM6"/>
<dbReference type="InterPro" id="IPR036397">
    <property type="entry name" value="RNaseH_sf"/>
</dbReference>
<dbReference type="SUPFAM" id="SSF53098">
    <property type="entry name" value="Ribonuclease H-like"/>
    <property type="match status" value="1"/>
</dbReference>
<dbReference type="OrthoDB" id="8052569at2759"/>
<dbReference type="InterPro" id="IPR001584">
    <property type="entry name" value="Integrase_cat-core"/>
</dbReference>
<evidence type="ECO:0000259" key="1">
    <source>
        <dbReference type="PROSITE" id="PS50994"/>
    </source>
</evidence>
<dbReference type="InterPro" id="IPR012337">
    <property type="entry name" value="RNaseH-like_sf"/>
</dbReference>
<evidence type="ECO:0000313" key="2">
    <source>
        <dbReference type="EMBL" id="CAH1995384.1"/>
    </source>
</evidence>
<comment type="caution">
    <text evidence="2">The sequence shown here is derived from an EMBL/GenBank/DDBJ whole genome shotgun (WGS) entry which is preliminary data.</text>
</comment>
<dbReference type="GO" id="GO:0003676">
    <property type="term" value="F:nucleic acid binding"/>
    <property type="evidence" value="ECO:0007669"/>
    <property type="project" value="InterPro"/>
</dbReference>
<sequence length="172" mass="19399">MFCDTYGIRHVLNAVATPRANGQCERYNKTIVSALSTTAAGKDERDWDRYVKQIQSALNTSFNKGINSTPMVALIGYNSKHAAEATVLSAIQNEIDRLDLEEVRHKISGHIEDDQKNKKNVTIKVDAMPPSITRAIEIKYLRRVEGEDRIGDRIRQLGDKRMIRSRASLEAD</sequence>
<name>A0A9P0LEM6_ACAOB</name>
<organism evidence="2 3">
    <name type="scientific">Acanthoscelides obtectus</name>
    <name type="common">Bean weevil</name>
    <name type="synonym">Bruchus obtectus</name>
    <dbReference type="NCBI Taxonomy" id="200917"/>
    <lineage>
        <taxon>Eukaryota</taxon>
        <taxon>Metazoa</taxon>
        <taxon>Ecdysozoa</taxon>
        <taxon>Arthropoda</taxon>
        <taxon>Hexapoda</taxon>
        <taxon>Insecta</taxon>
        <taxon>Pterygota</taxon>
        <taxon>Neoptera</taxon>
        <taxon>Endopterygota</taxon>
        <taxon>Coleoptera</taxon>
        <taxon>Polyphaga</taxon>
        <taxon>Cucujiformia</taxon>
        <taxon>Chrysomeloidea</taxon>
        <taxon>Chrysomelidae</taxon>
        <taxon>Bruchinae</taxon>
        <taxon>Bruchini</taxon>
        <taxon>Acanthoscelides</taxon>
    </lineage>
</organism>
<dbReference type="GO" id="GO:0015074">
    <property type="term" value="P:DNA integration"/>
    <property type="evidence" value="ECO:0007669"/>
    <property type="project" value="InterPro"/>
</dbReference>
<dbReference type="EMBL" id="CAKOFQ010007225">
    <property type="protein sequence ID" value="CAH1995384.1"/>
    <property type="molecule type" value="Genomic_DNA"/>
</dbReference>
<evidence type="ECO:0000313" key="3">
    <source>
        <dbReference type="Proteomes" id="UP001152888"/>
    </source>
</evidence>
<protein>
    <recommendedName>
        <fullName evidence="1">Integrase catalytic domain-containing protein</fullName>
    </recommendedName>
</protein>
<feature type="domain" description="Integrase catalytic" evidence="1">
    <location>
        <begin position="1"/>
        <end position="78"/>
    </location>
</feature>
<reference evidence="2" key="1">
    <citation type="submission" date="2022-03" db="EMBL/GenBank/DDBJ databases">
        <authorList>
            <person name="Sayadi A."/>
        </authorList>
    </citation>
    <scope>NUCLEOTIDE SEQUENCE</scope>
</reference>
<proteinExistence type="predicted"/>